<dbReference type="PANTHER" id="PTHR35004:SF7">
    <property type="entry name" value="INTEGRASE PROTEIN"/>
    <property type="match status" value="1"/>
</dbReference>
<gene>
    <name evidence="1" type="ORF">SPSIL_057680</name>
</gene>
<organism evidence="1 2">
    <name type="scientific">Sporomusa silvacetica DSM 10669</name>
    <dbReference type="NCBI Taxonomy" id="1123289"/>
    <lineage>
        <taxon>Bacteria</taxon>
        <taxon>Bacillati</taxon>
        <taxon>Bacillota</taxon>
        <taxon>Negativicutes</taxon>
        <taxon>Selenomonadales</taxon>
        <taxon>Sporomusaceae</taxon>
        <taxon>Sporomusa</taxon>
    </lineage>
</organism>
<sequence length="197" mass="22399">MTKLVNAADVTELGKYHATKARPAPVIGPVSGIIDTWLEADKKVKPKQRHTTHRIWRRLVDEYGFTGGESTVRYYVRAKKQQPKDTFLLLSIVPGEAAQVDWGEADVIMGGIQTRIMLFCYHLALSGISFLMGFPHSRQEALFEGHIEAFHQLGGVPDRIIYDNMKVAVKTILTGKERIEQDAFIHFRNHYLFQADF</sequence>
<evidence type="ECO:0008006" key="3">
    <source>
        <dbReference type="Google" id="ProtNLM"/>
    </source>
</evidence>
<dbReference type="NCBIfam" id="NF033546">
    <property type="entry name" value="transpos_IS21"/>
    <property type="match status" value="1"/>
</dbReference>
<dbReference type="Proteomes" id="UP000216752">
    <property type="component" value="Chromosome"/>
</dbReference>
<dbReference type="EMBL" id="CP155573">
    <property type="protein sequence ID" value="XFO69534.1"/>
    <property type="molecule type" value="Genomic_DNA"/>
</dbReference>
<keyword evidence="2" id="KW-1185">Reference proteome</keyword>
<protein>
    <recommendedName>
        <fullName evidence="3">Integrase core domain protein</fullName>
    </recommendedName>
</protein>
<name>A0ABZ3IUY3_9FIRM</name>
<reference evidence="1" key="1">
    <citation type="submission" date="2024-05" db="EMBL/GenBank/DDBJ databases">
        <title>Isolation and characterization of Sporomusa carbonis sp. nov., a carboxydotrophic hydrogenogen in the genus of Sporomusa isolated from a charcoal burning pile.</title>
        <authorList>
            <person name="Boeer T."/>
            <person name="Rosenbaum F."/>
            <person name="Eysell L."/>
            <person name="Mueller V."/>
            <person name="Daniel R."/>
            <person name="Poehlein A."/>
        </authorList>
    </citation>
    <scope>NUCLEOTIDE SEQUENCE [LARGE SCALE GENOMIC DNA]</scope>
    <source>
        <strain evidence="1">DSM 10669</strain>
    </source>
</reference>
<accession>A0ABZ3IUY3</accession>
<dbReference type="PANTHER" id="PTHR35004">
    <property type="entry name" value="TRANSPOSASE RV3428C-RELATED"/>
    <property type="match status" value="1"/>
</dbReference>
<evidence type="ECO:0000313" key="2">
    <source>
        <dbReference type="Proteomes" id="UP000216752"/>
    </source>
</evidence>
<evidence type="ECO:0000313" key="1">
    <source>
        <dbReference type="EMBL" id="XFO69534.1"/>
    </source>
</evidence>
<proteinExistence type="predicted"/>